<organism evidence="2 3">
    <name type="scientific">Robiginitalea myxolifaciens</name>
    <dbReference type="NCBI Taxonomy" id="400055"/>
    <lineage>
        <taxon>Bacteria</taxon>
        <taxon>Pseudomonadati</taxon>
        <taxon>Bacteroidota</taxon>
        <taxon>Flavobacteriia</taxon>
        <taxon>Flavobacteriales</taxon>
        <taxon>Flavobacteriaceae</taxon>
        <taxon>Robiginitalea</taxon>
    </lineage>
</organism>
<name>A0A1I6GVQ4_9FLAO</name>
<keyword evidence="3" id="KW-1185">Reference proteome</keyword>
<keyword evidence="1" id="KW-0732">Signal</keyword>
<feature type="chain" id="PRO_5011584517" evidence="1">
    <location>
        <begin position="25"/>
        <end position="109"/>
    </location>
</feature>
<proteinExistence type="predicted"/>
<dbReference type="Proteomes" id="UP000199534">
    <property type="component" value="Unassembled WGS sequence"/>
</dbReference>
<gene>
    <name evidence="2" type="ORF">SAMN04490243_1790</name>
</gene>
<dbReference type="AlphaFoldDB" id="A0A1I6GVQ4"/>
<feature type="signal peptide" evidence="1">
    <location>
        <begin position="1"/>
        <end position="24"/>
    </location>
</feature>
<accession>A0A1I6GVQ4</accession>
<evidence type="ECO:0000313" key="2">
    <source>
        <dbReference type="EMBL" id="SFR46272.1"/>
    </source>
</evidence>
<dbReference type="STRING" id="400055.SAMN04490243_1790"/>
<sequence>MALLRTIVVSCLAFALLAPSGFKAYHALADHLESSCDAQCQSDLSTHLHEREFHCSFDHFVLSPFQISFLEFTATEPLIAFFKLEPLQDNSYVFHLPGGKMLRAPPVSS</sequence>
<protein>
    <submittedName>
        <fullName evidence="2">Uncharacterized protein</fullName>
    </submittedName>
</protein>
<evidence type="ECO:0000256" key="1">
    <source>
        <dbReference type="SAM" id="SignalP"/>
    </source>
</evidence>
<reference evidence="2 3" key="1">
    <citation type="submission" date="2016-10" db="EMBL/GenBank/DDBJ databases">
        <authorList>
            <person name="de Groot N.N."/>
        </authorList>
    </citation>
    <scope>NUCLEOTIDE SEQUENCE [LARGE SCALE GENOMIC DNA]</scope>
    <source>
        <strain evidence="2 3">DSM 21019</strain>
    </source>
</reference>
<dbReference type="EMBL" id="FOYQ01000002">
    <property type="protein sequence ID" value="SFR46272.1"/>
    <property type="molecule type" value="Genomic_DNA"/>
</dbReference>
<evidence type="ECO:0000313" key="3">
    <source>
        <dbReference type="Proteomes" id="UP000199534"/>
    </source>
</evidence>